<feature type="domain" description="C2H2-type" evidence="2">
    <location>
        <begin position="11"/>
        <end position="41"/>
    </location>
</feature>
<dbReference type="PROSITE" id="PS00028">
    <property type="entry name" value="ZINC_FINGER_C2H2_1"/>
    <property type="match status" value="1"/>
</dbReference>
<keyword evidence="1" id="KW-0862">Zinc</keyword>
<dbReference type="OrthoDB" id="7961282at2759"/>
<dbReference type="AlphaFoldDB" id="A0A6G0U6H3"/>
<dbReference type="PROSITE" id="PS50157">
    <property type="entry name" value="ZINC_FINGER_C2H2_2"/>
    <property type="match status" value="1"/>
</dbReference>
<name>A0A6G0U6H3_APHGL</name>
<reference evidence="3 4" key="1">
    <citation type="submission" date="2019-08" db="EMBL/GenBank/DDBJ databases">
        <title>The genome of the soybean aphid Biotype 1, its phylome, world population structure and adaptation to the North American continent.</title>
        <authorList>
            <person name="Giordano R."/>
            <person name="Donthu R.K."/>
            <person name="Hernandez A.G."/>
            <person name="Wright C.L."/>
            <person name="Zimin A.V."/>
        </authorList>
    </citation>
    <scope>NUCLEOTIDE SEQUENCE [LARGE SCALE GENOMIC DNA]</scope>
    <source>
        <tissue evidence="3">Whole aphids</tissue>
    </source>
</reference>
<dbReference type="InterPro" id="IPR013087">
    <property type="entry name" value="Znf_C2H2_type"/>
</dbReference>
<proteinExistence type="predicted"/>
<dbReference type="Proteomes" id="UP000475862">
    <property type="component" value="Unassembled WGS sequence"/>
</dbReference>
<comment type="caution">
    <text evidence="3">The sequence shown here is derived from an EMBL/GenBank/DDBJ whole genome shotgun (WGS) entry which is preliminary data.</text>
</comment>
<keyword evidence="4" id="KW-1185">Reference proteome</keyword>
<dbReference type="EMBL" id="VYZN01000001">
    <property type="protein sequence ID" value="KAE9544725.1"/>
    <property type="molecule type" value="Genomic_DNA"/>
</dbReference>
<protein>
    <recommendedName>
        <fullName evidence="2">C2H2-type domain-containing protein</fullName>
    </recommendedName>
</protein>
<dbReference type="GO" id="GO:0008270">
    <property type="term" value="F:zinc ion binding"/>
    <property type="evidence" value="ECO:0007669"/>
    <property type="project" value="UniProtKB-KW"/>
</dbReference>
<organism evidence="3 4">
    <name type="scientific">Aphis glycines</name>
    <name type="common">Soybean aphid</name>
    <dbReference type="NCBI Taxonomy" id="307491"/>
    <lineage>
        <taxon>Eukaryota</taxon>
        <taxon>Metazoa</taxon>
        <taxon>Ecdysozoa</taxon>
        <taxon>Arthropoda</taxon>
        <taxon>Hexapoda</taxon>
        <taxon>Insecta</taxon>
        <taxon>Pterygota</taxon>
        <taxon>Neoptera</taxon>
        <taxon>Paraneoptera</taxon>
        <taxon>Hemiptera</taxon>
        <taxon>Sternorrhyncha</taxon>
        <taxon>Aphidomorpha</taxon>
        <taxon>Aphidoidea</taxon>
        <taxon>Aphididae</taxon>
        <taxon>Aphidini</taxon>
        <taxon>Aphis</taxon>
        <taxon>Aphis</taxon>
    </lineage>
</organism>
<accession>A0A6G0U6H3</accession>
<keyword evidence="1" id="KW-0479">Metal-binding</keyword>
<sequence length="893" mass="103797">MIHMLKPSSTYECIENHCTQAFPNLDSLKKHVMRKHFKDISKKLTPVVKNINNTAIPEHINKITNSDSIEPDVFQNVLPVTECGNELASEHFSVNNAIHLVYQSAINFTISLYNNNNFSRKDVVNIQKEVSQSLIKPITNLLTNFVNYKIKDPLLLSSFHTLISAFSTPFKLCSSEYMLNKWLTNNNLYSDIHQFTINNEINLVSALGETTYSEQTTKGVLMSIDFQFKSYFEHNDNLLKTLTHYDYLIKNSNGTDLEHFVQGTLWKEKIIPYNNKIVIPYFLYIDDFEVNNPLSSHSSCHSICAIYYSFPLSDQSKLTNIFIAALLKSVDVKNFGNDLCLKQLINHLNKLEVDGLPIKTSEGIKQVYFVLGLAVGDNLGLNCILEFSKSFSANYFCRFCKEKKCIAQKACTENVLLLRNYHNYYEDINKNDFKQTGINKEPILHQLTSFHATKNYSIDIMHDIYEGICHYNMCHIIKYYTDSVKIFTLQTLNLRKKNFNYGSIEIGNVSPDIQLHHIQNFHLKMTAREMMTFLYFFSLMIVIRQSGPPKHFWCFRYEAKHKNLKTYARNISSRKNITMSLAKKYQYKMMMIMDDMENDDVLLNYTEFQHETANILDMDKQRSTINQMTLSIPNMSNDECMKVWKILESWSLECLYKTCIDQCIDTEVMKYMNCKHIRLLLANFPIVQNIVPINENIFDLSPILTKSSQGSMVVDYYFKNKKLNESCRTLLVELIINDLIKKNRTMTIDLASHISNAIIMSFPTEIKDVYFLKDATCKAPKGKVYVKYFNTMKKLKNGGLKSVNNNTSEVKKIIYRSEDLLNSSLDIEPDSEDMALSLLNDNDLSWPEIEVIWQKTINFRLQYIRNNDTASIFNKWVHYTKPMSYKLIEIDFG</sequence>
<keyword evidence="1" id="KW-0863">Zinc-finger</keyword>
<gene>
    <name evidence="3" type="ORF">AGLY_000267</name>
</gene>
<evidence type="ECO:0000313" key="3">
    <source>
        <dbReference type="EMBL" id="KAE9544725.1"/>
    </source>
</evidence>
<evidence type="ECO:0000313" key="4">
    <source>
        <dbReference type="Proteomes" id="UP000475862"/>
    </source>
</evidence>
<evidence type="ECO:0000256" key="1">
    <source>
        <dbReference type="PROSITE-ProRule" id="PRU00042"/>
    </source>
</evidence>
<evidence type="ECO:0000259" key="2">
    <source>
        <dbReference type="PROSITE" id="PS50157"/>
    </source>
</evidence>